<evidence type="ECO:0000313" key="5">
    <source>
        <dbReference type="Proteomes" id="UP000562492"/>
    </source>
</evidence>
<proteinExistence type="predicted"/>
<feature type="transmembrane region" description="Helical" evidence="2">
    <location>
        <begin position="105"/>
        <end position="127"/>
    </location>
</feature>
<evidence type="ECO:0000256" key="2">
    <source>
        <dbReference type="SAM" id="Phobius"/>
    </source>
</evidence>
<evidence type="ECO:0000256" key="1">
    <source>
        <dbReference type="SAM" id="MobiDB-lite"/>
    </source>
</evidence>
<protein>
    <submittedName>
        <fullName evidence="4">Uncharacterized membrane protein YsdA (DUF1294 family)/cold shock CspA family protein</fullName>
    </submittedName>
</protein>
<evidence type="ECO:0000313" key="4">
    <source>
        <dbReference type="EMBL" id="MBB6580021.1"/>
    </source>
</evidence>
<feature type="compositionally biased region" description="Low complexity" evidence="1">
    <location>
        <begin position="90"/>
        <end position="101"/>
    </location>
</feature>
<reference evidence="4 5" key="1">
    <citation type="submission" date="2020-08" db="EMBL/GenBank/DDBJ databases">
        <title>Functional genomics of gut bacteria from endangered species of beetles.</title>
        <authorList>
            <person name="Carlos-Shanley C."/>
        </authorList>
    </citation>
    <scope>NUCLEOTIDE SEQUENCE [LARGE SCALE GENOMIC DNA]</scope>
    <source>
        <strain evidence="4 5">S00124</strain>
    </source>
</reference>
<organism evidence="4 5">
    <name type="scientific">Comamonas odontotermitis</name>
    <dbReference type="NCBI Taxonomy" id="379895"/>
    <lineage>
        <taxon>Bacteria</taxon>
        <taxon>Pseudomonadati</taxon>
        <taxon>Pseudomonadota</taxon>
        <taxon>Betaproteobacteria</taxon>
        <taxon>Burkholderiales</taxon>
        <taxon>Comamonadaceae</taxon>
        <taxon>Comamonas</taxon>
    </lineage>
</organism>
<dbReference type="Gene3D" id="2.40.50.140">
    <property type="entry name" value="Nucleic acid-binding proteins"/>
    <property type="match status" value="1"/>
</dbReference>
<accession>A0ABR6RLK2</accession>
<feature type="compositionally biased region" description="Polar residues" evidence="1">
    <location>
        <begin position="76"/>
        <end position="89"/>
    </location>
</feature>
<dbReference type="InterPro" id="IPR011129">
    <property type="entry name" value="CSD"/>
</dbReference>
<dbReference type="PROSITE" id="PS51857">
    <property type="entry name" value="CSD_2"/>
    <property type="match status" value="1"/>
</dbReference>
<dbReference type="Pfam" id="PF06961">
    <property type="entry name" value="DUF1294"/>
    <property type="match status" value="1"/>
</dbReference>
<dbReference type="Pfam" id="PF00313">
    <property type="entry name" value="CSD"/>
    <property type="match status" value="1"/>
</dbReference>
<feature type="region of interest" description="Disordered" evidence="1">
    <location>
        <begin position="36"/>
        <end position="101"/>
    </location>
</feature>
<keyword evidence="2" id="KW-0472">Membrane</keyword>
<feature type="transmembrane region" description="Helical" evidence="2">
    <location>
        <begin position="197"/>
        <end position="218"/>
    </location>
</feature>
<dbReference type="InterPro" id="IPR012340">
    <property type="entry name" value="NA-bd_OB-fold"/>
</dbReference>
<gene>
    <name evidence="4" type="ORF">HNP33_004147</name>
</gene>
<sequence length="224" mass="24282">MRFEGTLQSWNDERGFGFIAADQGGDPVFVHITAFGPGAARPQPQQRLSFEVEPGPGGKKRARKVQPVRPRAGTAGPTSSSGKTFRGTQSRSPAPARPARTSARWGTASLFALPAFALLGMVLGALWRPPSWLLWWYAGLSALTFVIYAMDKSAAQSGQWRTKESTLHLLALGGGWPGALVAQQVLRHKSAKTEFRAVFWLTVLLNVAALVYICSPAGRHLLPY</sequence>
<comment type="caution">
    <text evidence="4">The sequence shown here is derived from an EMBL/GenBank/DDBJ whole genome shotgun (WGS) entry which is preliminary data.</text>
</comment>
<keyword evidence="2" id="KW-0812">Transmembrane</keyword>
<dbReference type="InterPro" id="IPR002059">
    <property type="entry name" value="CSP_DNA-bd"/>
</dbReference>
<dbReference type="Proteomes" id="UP000562492">
    <property type="component" value="Unassembled WGS sequence"/>
</dbReference>
<evidence type="ECO:0000259" key="3">
    <source>
        <dbReference type="PROSITE" id="PS51857"/>
    </source>
</evidence>
<dbReference type="SMART" id="SM00357">
    <property type="entry name" value="CSP"/>
    <property type="match status" value="1"/>
</dbReference>
<dbReference type="SUPFAM" id="SSF50249">
    <property type="entry name" value="Nucleic acid-binding proteins"/>
    <property type="match status" value="1"/>
</dbReference>
<dbReference type="EMBL" id="JACHKZ010000049">
    <property type="protein sequence ID" value="MBB6580021.1"/>
    <property type="molecule type" value="Genomic_DNA"/>
</dbReference>
<keyword evidence="2" id="KW-1133">Transmembrane helix</keyword>
<feature type="domain" description="CSD" evidence="3">
    <location>
        <begin position="2"/>
        <end position="67"/>
    </location>
</feature>
<dbReference type="CDD" id="cd04458">
    <property type="entry name" value="CSP_CDS"/>
    <property type="match status" value="1"/>
</dbReference>
<feature type="transmembrane region" description="Helical" evidence="2">
    <location>
        <begin position="133"/>
        <end position="150"/>
    </location>
</feature>
<dbReference type="RefSeq" id="WP_184711680.1">
    <property type="nucleotide sequence ID" value="NZ_JACHKZ010000049.1"/>
</dbReference>
<keyword evidence="5" id="KW-1185">Reference proteome</keyword>
<name>A0ABR6RLK2_9BURK</name>
<dbReference type="InterPro" id="IPR010718">
    <property type="entry name" value="DUF1294"/>
</dbReference>